<reference evidence="1 2" key="1">
    <citation type="submission" date="2020-02" db="EMBL/GenBank/DDBJ databases">
        <title>Fructobacillus sp. isolated from paper mulberry of Taiwan.</title>
        <authorList>
            <person name="Lin S.-T."/>
        </authorList>
    </citation>
    <scope>NUCLEOTIDE SEQUENCE [LARGE SCALE GENOMIC DNA]</scope>
    <source>
        <strain evidence="1 2">M2-14</strain>
    </source>
</reference>
<dbReference type="EMBL" id="JAAMFK010000001">
    <property type="protein sequence ID" value="MBS9338071.1"/>
    <property type="molecule type" value="Genomic_DNA"/>
</dbReference>
<dbReference type="PANTHER" id="PTHR20854:SF4">
    <property type="entry name" value="INOSITOL-1-MONOPHOSPHATASE-RELATED"/>
    <property type="match status" value="1"/>
</dbReference>
<dbReference type="PANTHER" id="PTHR20854">
    <property type="entry name" value="INOSITOL MONOPHOSPHATASE"/>
    <property type="match status" value="1"/>
</dbReference>
<name>A0ABS5R0B8_9LACO</name>
<dbReference type="RefSeq" id="WP_213808358.1">
    <property type="nucleotide sequence ID" value="NZ_JAAMFK010000001.1"/>
</dbReference>
<dbReference type="SUPFAM" id="SSF56655">
    <property type="entry name" value="Carbohydrate phosphatase"/>
    <property type="match status" value="1"/>
</dbReference>
<accession>A0ABS5R0B8</accession>
<dbReference type="Gene3D" id="3.40.190.80">
    <property type="match status" value="1"/>
</dbReference>
<dbReference type="InterPro" id="IPR000760">
    <property type="entry name" value="Inositol_monophosphatase-like"/>
</dbReference>
<comment type="caution">
    <text evidence="1">The sequence shown here is derived from an EMBL/GenBank/DDBJ whole genome shotgun (WGS) entry which is preliminary data.</text>
</comment>
<dbReference type="Gene3D" id="3.30.540.10">
    <property type="entry name" value="Fructose-1,6-Bisphosphatase, subunit A, domain 1"/>
    <property type="match status" value="1"/>
</dbReference>
<dbReference type="Proteomes" id="UP001519504">
    <property type="component" value="Unassembled WGS sequence"/>
</dbReference>
<dbReference type="Pfam" id="PF00459">
    <property type="entry name" value="Inositol_P"/>
    <property type="match status" value="1"/>
</dbReference>
<protein>
    <submittedName>
        <fullName evidence="1">Inositol monophosphatase family protein</fullName>
    </submittedName>
</protein>
<keyword evidence="2" id="KW-1185">Reference proteome</keyword>
<evidence type="ECO:0000313" key="2">
    <source>
        <dbReference type="Proteomes" id="UP001519504"/>
    </source>
</evidence>
<sequence length="264" mass="29391">MLDLRGDKLIALDRRVSQWIDELSKATRQKREKHDLKVCYKDGDKRNLVTDIDRENQKALIQKILTLDEEAAFVCEEAGEACAESMDGQVWFVDPIDGTMNFVQENRDYAIMLALYEDGKPILGWIYDVPEGRLFHGGPTIGTYKDGEKLPPVQDESLSNSVVIVSGRRLVSGEKPYAQLAKKALAYRVLGSAGITFTRLLVGSATAYLSKLLPWDLAAGRALAEGLGYEVKNLDCSSPNMLLSNTVLIATTKIHRELVKMLKD</sequence>
<dbReference type="CDD" id="cd01637">
    <property type="entry name" value="IMPase_like"/>
    <property type="match status" value="1"/>
</dbReference>
<proteinExistence type="predicted"/>
<gene>
    <name evidence="1" type="ORF">G6R29_00265</name>
</gene>
<organism evidence="1 2">
    <name type="scientific">Fructobacillus broussonetiae</name>
    <dbReference type="NCBI Taxonomy" id="2713173"/>
    <lineage>
        <taxon>Bacteria</taxon>
        <taxon>Bacillati</taxon>
        <taxon>Bacillota</taxon>
        <taxon>Bacilli</taxon>
        <taxon>Lactobacillales</taxon>
        <taxon>Lactobacillaceae</taxon>
        <taxon>Fructobacillus</taxon>
    </lineage>
</organism>
<evidence type="ECO:0000313" key="1">
    <source>
        <dbReference type="EMBL" id="MBS9338071.1"/>
    </source>
</evidence>
<dbReference type="PRINTS" id="PR00377">
    <property type="entry name" value="IMPHPHTASES"/>
</dbReference>